<proteinExistence type="inferred from homology"/>
<dbReference type="NCBIfam" id="TIGR00562">
    <property type="entry name" value="proto_IX_ox"/>
    <property type="match status" value="1"/>
</dbReference>
<dbReference type="InterPro" id="IPR050464">
    <property type="entry name" value="Zeta_carotene_desat/Oxidored"/>
</dbReference>
<dbReference type="GO" id="GO:0004729">
    <property type="term" value="F:oxygen-dependent protoporphyrinogen oxidase activity"/>
    <property type="evidence" value="ECO:0007669"/>
    <property type="project" value="UniProtKB-UniRule"/>
</dbReference>
<dbReference type="InterPro" id="IPR036188">
    <property type="entry name" value="FAD/NAD-bd_sf"/>
</dbReference>
<comment type="similarity">
    <text evidence="6">Belongs to the protoporphyrinogen/coproporphyrinogen oxidase family. Coproporphyrinogen III oxidase subfamily.</text>
</comment>
<comment type="caution">
    <text evidence="8">The sequence shown here is derived from an EMBL/GenBank/DDBJ whole genome shotgun (WGS) entry which is preliminary data.</text>
</comment>
<dbReference type="SUPFAM" id="SSF54373">
    <property type="entry name" value="FAD-linked reductases, C-terminal domain"/>
    <property type="match status" value="1"/>
</dbReference>
<gene>
    <name evidence="8" type="primary">hemG</name>
    <name evidence="8" type="ORF">DW828_09480</name>
</gene>
<name>A0A3R6B601_9BACT</name>
<evidence type="ECO:0000256" key="4">
    <source>
        <dbReference type="ARBA" id="ARBA00023002"/>
    </source>
</evidence>
<dbReference type="RefSeq" id="WP_119215917.1">
    <property type="nucleotide sequence ID" value="NZ_QSII01000011.1"/>
</dbReference>
<evidence type="ECO:0000256" key="3">
    <source>
        <dbReference type="ARBA" id="ARBA00022827"/>
    </source>
</evidence>
<comment type="function">
    <text evidence="6">Involved in coproporphyrin-dependent heme b biosynthesis. Catalyzes the oxidation of coproporphyrinogen III to coproporphyrin III.</text>
</comment>
<comment type="catalytic activity">
    <reaction evidence="6">
        <text>coproporphyrinogen III + 3 O2 = coproporphyrin III + 3 H2O2</text>
        <dbReference type="Rhea" id="RHEA:43436"/>
        <dbReference type="ChEBI" id="CHEBI:15379"/>
        <dbReference type="ChEBI" id="CHEBI:16240"/>
        <dbReference type="ChEBI" id="CHEBI:57309"/>
        <dbReference type="ChEBI" id="CHEBI:131725"/>
        <dbReference type="EC" id="1.3.3.15"/>
    </reaction>
</comment>
<dbReference type="Gene3D" id="3.50.50.60">
    <property type="entry name" value="FAD/NAD(P)-binding domain"/>
    <property type="match status" value="1"/>
</dbReference>
<dbReference type="GO" id="GO:0005737">
    <property type="term" value="C:cytoplasm"/>
    <property type="evidence" value="ECO:0007669"/>
    <property type="project" value="UniProtKB-SubCell"/>
</dbReference>
<comment type="subcellular location">
    <subcellularLocation>
        <location evidence="6">Cytoplasm</location>
    </subcellularLocation>
</comment>
<evidence type="ECO:0000256" key="6">
    <source>
        <dbReference type="RuleBase" id="RU364052"/>
    </source>
</evidence>
<reference evidence="8 9" key="1">
    <citation type="submission" date="2018-08" db="EMBL/GenBank/DDBJ databases">
        <title>A genome reference for cultivated species of the human gut microbiota.</title>
        <authorList>
            <person name="Zou Y."/>
            <person name="Xue W."/>
            <person name="Luo G."/>
        </authorList>
    </citation>
    <scope>NUCLEOTIDE SEQUENCE [LARGE SCALE GENOMIC DNA]</scope>
    <source>
        <strain evidence="8 9">AM34-17</strain>
    </source>
</reference>
<keyword evidence="6" id="KW-0963">Cytoplasm</keyword>
<evidence type="ECO:0000313" key="8">
    <source>
        <dbReference type="EMBL" id="RHC85207.1"/>
    </source>
</evidence>
<dbReference type="PANTHER" id="PTHR42923">
    <property type="entry name" value="PROTOPORPHYRINOGEN OXIDASE"/>
    <property type="match status" value="1"/>
</dbReference>
<dbReference type="UniPathway" id="UPA00252"/>
<keyword evidence="2 6" id="KW-0285">Flavoprotein</keyword>
<dbReference type="Gene3D" id="1.10.3110.10">
    <property type="entry name" value="protoporphyrinogen ix oxidase, domain 3"/>
    <property type="match status" value="1"/>
</dbReference>
<evidence type="ECO:0000313" key="9">
    <source>
        <dbReference type="Proteomes" id="UP000286260"/>
    </source>
</evidence>
<evidence type="ECO:0000259" key="7">
    <source>
        <dbReference type="Pfam" id="PF01593"/>
    </source>
</evidence>
<dbReference type="Pfam" id="PF01593">
    <property type="entry name" value="Amino_oxidase"/>
    <property type="match status" value="1"/>
</dbReference>
<dbReference type="GO" id="GO:0006783">
    <property type="term" value="P:heme biosynthetic process"/>
    <property type="evidence" value="ECO:0007669"/>
    <property type="project" value="UniProtKB-UniRule"/>
</dbReference>
<dbReference type="EMBL" id="QSII01000011">
    <property type="protein sequence ID" value="RHC85207.1"/>
    <property type="molecule type" value="Genomic_DNA"/>
</dbReference>
<organism evidence="8 9">
    <name type="scientific">Parabacteroides merdae</name>
    <dbReference type="NCBI Taxonomy" id="46503"/>
    <lineage>
        <taxon>Bacteria</taxon>
        <taxon>Pseudomonadati</taxon>
        <taxon>Bacteroidota</taxon>
        <taxon>Bacteroidia</taxon>
        <taxon>Bacteroidales</taxon>
        <taxon>Tannerellaceae</taxon>
        <taxon>Parabacteroides</taxon>
    </lineage>
</organism>
<dbReference type="EC" id="1.3.3.15" evidence="6"/>
<evidence type="ECO:0000256" key="5">
    <source>
        <dbReference type="ARBA" id="ARBA00023133"/>
    </source>
</evidence>
<dbReference type="AlphaFoldDB" id="A0A3R6B601"/>
<sequence>MEPQQTDILIIGAGLTGLTTGFWLTRAGKDIHILEKEDRVGGQIHTFREKDFVYESGPNTGVVSYPEVAELFEALSPACALETAREESKRRLIWKGNRFRALPSGLFSAVTTPLFTLGDKFRILGEPFRAKGNNPDESVGELAARRLGKSFLHYAVDPFLSGVYAGDPMKLVTRYALPKLYNLEQQYGSFIRGTIAKAKQPKTDRDRLASKKVFSAAGGLDKLTGAMAEAIGPARITLSAADVTVRPCADKWMATYSTADGEQTIIAERIITTTGAYTLPALLPFVPKEKMERISNLHYAPVVQASVGFRDTGALRFDAFGGLVPSCEKKDVLGILFPSACFTGRAPEEGALFSFFIGGVKHADLTTWPEEELKALIRHELHTMLKFPEETEPDMIRIFRHEHAIPQYEQSSGSRFETIDELQARYPGLTLAGNIKGGIGMADRIRQATEIADKLING</sequence>
<keyword evidence="3 6" id="KW-0274">FAD</keyword>
<evidence type="ECO:0000256" key="1">
    <source>
        <dbReference type="ARBA" id="ARBA00001974"/>
    </source>
</evidence>
<keyword evidence="4 6" id="KW-0560">Oxidoreductase</keyword>
<feature type="domain" description="Amine oxidase" evidence="7">
    <location>
        <begin position="15"/>
        <end position="435"/>
    </location>
</feature>
<protein>
    <recommendedName>
        <fullName evidence="6">Coproporphyrinogen III oxidase</fullName>
        <ecNumber evidence="6">1.3.3.15</ecNumber>
    </recommendedName>
</protein>
<comment type="pathway">
    <text evidence="6">Porphyrin-containing compound metabolism; protoheme biosynthesis.</text>
</comment>
<evidence type="ECO:0000256" key="2">
    <source>
        <dbReference type="ARBA" id="ARBA00022630"/>
    </source>
</evidence>
<dbReference type="InterPro" id="IPR004572">
    <property type="entry name" value="Protoporphyrinogen_oxidase"/>
</dbReference>
<dbReference type="Proteomes" id="UP000286260">
    <property type="component" value="Unassembled WGS sequence"/>
</dbReference>
<keyword evidence="5 6" id="KW-0350">Heme biosynthesis</keyword>
<dbReference type="PANTHER" id="PTHR42923:SF3">
    <property type="entry name" value="PROTOPORPHYRINOGEN OXIDASE"/>
    <property type="match status" value="1"/>
</dbReference>
<accession>A0A3R6B601</accession>
<dbReference type="Gene3D" id="3.90.660.20">
    <property type="entry name" value="Protoporphyrinogen oxidase, mitochondrial, domain 2"/>
    <property type="match status" value="1"/>
</dbReference>
<dbReference type="InterPro" id="IPR002937">
    <property type="entry name" value="Amino_oxidase"/>
</dbReference>
<dbReference type="SUPFAM" id="SSF51905">
    <property type="entry name" value="FAD/NAD(P)-binding domain"/>
    <property type="match status" value="1"/>
</dbReference>
<comment type="cofactor">
    <cofactor evidence="1 6">
        <name>FAD</name>
        <dbReference type="ChEBI" id="CHEBI:57692"/>
    </cofactor>
</comment>